<feature type="compositionally biased region" description="Basic residues" evidence="1">
    <location>
        <begin position="69"/>
        <end position="80"/>
    </location>
</feature>
<organism evidence="2 3">
    <name type="scientific">Rhodopirellula islandica</name>
    <dbReference type="NCBI Taxonomy" id="595434"/>
    <lineage>
        <taxon>Bacteria</taxon>
        <taxon>Pseudomonadati</taxon>
        <taxon>Planctomycetota</taxon>
        <taxon>Planctomycetia</taxon>
        <taxon>Pirellulales</taxon>
        <taxon>Pirellulaceae</taxon>
        <taxon>Rhodopirellula</taxon>
    </lineage>
</organism>
<comment type="caution">
    <text evidence="2">The sequence shown here is derived from an EMBL/GenBank/DDBJ whole genome shotgun (WGS) entry which is preliminary data.</text>
</comment>
<protein>
    <submittedName>
        <fullName evidence="2">Uncharacterized protein</fullName>
    </submittedName>
</protein>
<dbReference type="Proteomes" id="UP000036367">
    <property type="component" value="Unassembled WGS sequence"/>
</dbReference>
<evidence type="ECO:0000313" key="2">
    <source>
        <dbReference type="EMBL" id="KLU03635.1"/>
    </source>
</evidence>
<dbReference type="EMBL" id="LECT01000031">
    <property type="protein sequence ID" value="KLU03635.1"/>
    <property type="molecule type" value="Genomic_DNA"/>
</dbReference>
<sequence>MRLPLLNAPIASTTSNNLVTDALSLVGQVPPGTGSLATLEKQMVAGVWFSPRMGPSCLARGGSPERPMPKNKRSPRMGPS</sequence>
<gene>
    <name evidence="2" type="ORF">RISK_004042</name>
</gene>
<proteinExistence type="predicted"/>
<accession>A0A0J1BA83</accession>
<dbReference type="AlphaFoldDB" id="A0A0J1BA83"/>
<feature type="region of interest" description="Disordered" evidence="1">
    <location>
        <begin position="56"/>
        <end position="80"/>
    </location>
</feature>
<keyword evidence="3" id="KW-1185">Reference proteome</keyword>
<name>A0A0J1BA83_RHOIS</name>
<evidence type="ECO:0000313" key="3">
    <source>
        <dbReference type="Proteomes" id="UP000036367"/>
    </source>
</evidence>
<dbReference type="PATRIC" id="fig|595434.4.peg.3833"/>
<reference evidence="2" key="1">
    <citation type="submission" date="2015-05" db="EMBL/GenBank/DDBJ databases">
        <title>Permanent draft genome of Rhodopirellula islandicus K833.</title>
        <authorList>
            <person name="Kizina J."/>
            <person name="Richter M."/>
            <person name="Glockner F.O."/>
            <person name="Harder J."/>
        </authorList>
    </citation>
    <scope>NUCLEOTIDE SEQUENCE [LARGE SCALE GENOMIC DNA]</scope>
    <source>
        <strain evidence="2">K833</strain>
    </source>
</reference>
<evidence type="ECO:0000256" key="1">
    <source>
        <dbReference type="SAM" id="MobiDB-lite"/>
    </source>
</evidence>